<protein>
    <submittedName>
        <fullName evidence="5">Uncharacterized protein LOC106463904 isoform X1</fullName>
    </submittedName>
</protein>
<feature type="compositionally biased region" description="Basic residues" evidence="2">
    <location>
        <begin position="1420"/>
        <end position="1432"/>
    </location>
</feature>
<feature type="region of interest" description="Disordered" evidence="2">
    <location>
        <begin position="2139"/>
        <end position="2176"/>
    </location>
</feature>
<feature type="region of interest" description="Disordered" evidence="2">
    <location>
        <begin position="1418"/>
        <end position="1469"/>
    </location>
</feature>
<feature type="compositionally biased region" description="Basic residues" evidence="2">
    <location>
        <begin position="643"/>
        <end position="654"/>
    </location>
</feature>
<feature type="compositionally biased region" description="Low complexity" evidence="2">
    <location>
        <begin position="1445"/>
        <end position="1457"/>
    </location>
</feature>
<dbReference type="GeneID" id="106463904"/>
<organism evidence="4 5">
    <name type="scientific">Limulus polyphemus</name>
    <name type="common">Atlantic horseshoe crab</name>
    <dbReference type="NCBI Taxonomy" id="6850"/>
    <lineage>
        <taxon>Eukaryota</taxon>
        <taxon>Metazoa</taxon>
        <taxon>Ecdysozoa</taxon>
        <taxon>Arthropoda</taxon>
        <taxon>Chelicerata</taxon>
        <taxon>Merostomata</taxon>
        <taxon>Xiphosura</taxon>
        <taxon>Limulidae</taxon>
        <taxon>Limulus</taxon>
    </lineage>
</organism>
<keyword evidence="4" id="KW-1185">Reference proteome</keyword>
<evidence type="ECO:0000259" key="3">
    <source>
        <dbReference type="PROSITE" id="PS50157"/>
    </source>
</evidence>
<dbReference type="PROSITE" id="PS50157">
    <property type="entry name" value="ZINC_FINGER_C2H2_2"/>
    <property type="match status" value="1"/>
</dbReference>
<gene>
    <name evidence="5" type="primary">LOC106463904</name>
</gene>
<proteinExistence type="predicted"/>
<feature type="region of interest" description="Disordered" evidence="2">
    <location>
        <begin position="2571"/>
        <end position="2668"/>
    </location>
</feature>
<feature type="compositionally biased region" description="Basic residues" evidence="2">
    <location>
        <begin position="622"/>
        <end position="633"/>
    </location>
</feature>
<name>A0ABM1SUE3_LIMPO</name>
<evidence type="ECO:0000256" key="2">
    <source>
        <dbReference type="SAM" id="MobiDB-lite"/>
    </source>
</evidence>
<feature type="domain" description="C2H2-type" evidence="3">
    <location>
        <begin position="1686"/>
        <end position="1714"/>
    </location>
</feature>
<feature type="region of interest" description="Disordered" evidence="2">
    <location>
        <begin position="2296"/>
        <end position="2324"/>
    </location>
</feature>
<feature type="compositionally biased region" description="Basic and acidic residues" evidence="2">
    <location>
        <begin position="2637"/>
        <end position="2668"/>
    </location>
</feature>
<evidence type="ECO:0000256" key="1">
    <source>
        <dbReference type="PROSITE-ProRule" id="PRU00042"/>
    </source>
</evidence>
<dbReference type="Pfam" id="PF25580">
    <property type="entry name" value="TPR_Rlf"/>
    <property type="match status" value="1"/>
</dbReference>
<keyword evidence="1" id="KW-0862">Zinc</keyword>
<dbReference type="Gene3D" id="3.30.160.60">
    <property type="entry name" value="Classic Zinc Finger"/>
    <property type="match status" value="1"/>
</dbReference>
<feature type="region of interest" description="Disordered" evidence="2">
    <location>
        <begin position="622"/>
        <end position="666"/>
    </location>
</feature>
<accession>A0ABM1SUE3</accession>
<dbReference type="PROSITE" id="PS00028">
    <property type="entry name" value="ZINC_FINGER_C2H2_1"/>
    <property type="match status" value="1"/>
</dbReference>
<dbReference type="RefSeq" id="XP_022247249.1">
    <property type="nucleotide sequence ID" value="XM_022391541.1"/>
</dbReference>
<reference evidence="5" key="1">
    <citation type="submission" date="2025-08" db="UniProtKB">
        <authorList>
            <consortium name="RefSeq"/>
        </authorList>
    </citation>
    <scope>IDENTIFICATION</scope>
    <source>
        <tissue evidence="5">Muscle</tissue>
    </source>
</reference>
<feature type="compositionally biased region" description="Basic and acidic residues" evidence="2">
    <location>
        <begin position="655"/>
        <end position="666"/>
    </location>
</feature>
<feature type="compositionally biased region" description="Basic and acidic residues" evidence="2">
    <location>
        <begin position="1433"/>
        <end position="1444"/>
    </location>
</feature>
<feature type="region of interest" description="Disordered" evidence="2">
    <location>
        <begin position="2188"/>
        <end position="2209"/>
    </location>
</feature>
<keyword evidence="1" id="KW-0479">Metal-binding</keyword>
<feature type="compositionally biased region" description="Polar residues" evidence="2">
    <location>
        <begin position="2627"/>
        <end position="2636"/>
    </location>
</feature>
<evidence type="ECO:0000313" key="4">
    <source>
        <dbReference type="Proteomes" id="UP000694941"/>
    </source>
</evidence>
<feature type="compositionally biased region" description="Polar residues" evidence="2">
    <location>
        <begin position="2693"/>
        <end position="2703"/>
    </location>
</feature>
<feature type="compositionally biased region" description="Polar residues" evidence="2">
    <location>
        <begin position="2194"/>
        <end position="2203"/>
    </location>
</feature>
<dbReference type="InterPro" id="IPR057986">
    <property type="entry name" value="TPR_Rlf/292/654"/>
</dbReference>
<feature type="region of interest" description="Disordered" evidence="2">
    <location>
        <begin position="2682"/>
        <end position="2741"/>
    </location>
</feature>
<evidence type="ECO:0000313" key="5">
    <source>
        <dbReference type="RefSeq" id="XP_022247249.1"/>
    </source>
</evidence>
<feature type="compositionally biased region" description="Polar residues" evidence="2">
    <location>
        <begin position="2579"/>
        <end position="2598"/>
    </location>
</feature>
<feature type="region of interest" description="Disordered" evidence="2">
    <location>
        <begin position="1638"/>
        <end position="1681"/>
    </location>
</feature>
<sequence>MWVFTQLQSCKNKGVEEKVLLLVVLWRSLAASAQSLDGISNVFHVLYKETALVISSKQWADVNPELIQQILEVIKDCSPSIAKVVDEAGQLCEMLSIAIQDSWGMTLLQEMLKRDCDSNKIGPPPLDMLLKRIECLIARNQDDVALQLCQLCKNTTNQNMFNSMDSLNETISGGSRENDPLQKDQEMRVAIFNWHLLLLHRMGRVSELVRETAHCSCHQGVHLIRQARESCESDAISLAETLTHTFLVRDLVVPSNYCCTKDLMSLWCSLQVEQNRDIDEVCAAAQLLLVEYASTSAHFYLFVDVLWEEYGQLMLPLYLEFYVRGLTVDLNFLEEARYEGAADRILELEAHVANIYSKLGTLFEKKQDEISLECILSAFSIDPTWERLNLLQEVMQRIATRATKSQCDGSIVSEAFLEGLLARVQDVVISNDESVKNDCMCGGRCSTPSEEPEVLAHLCRDGRPQYVYRLPHPVLDVHIQGVPYSLLKDFVMVLECMRCQLLKRGNSCEEMKQVCEEYLATTSALKTIMQHSHTYESADSETDSASEEEINGKYAGTMQQNTICNKHNNSTNLPLSTINNENSKELAISSNSVDYKLSLPVKKGIKKLRKAKKDLKEGSVKKLKTLKKAHIKRDKAEVDHELKKKKRKKKRKTKKEKDRDGSGETGLEKVRCKKRKFKKKDKVRSQILECAASLGLTPSSNSLEIDLSSLINQCVDILLSRLDSNATVVEKNHMLPSVSGGLSCEKNSKIALISQLLSSGSVEDSEAERIAQQLLQIEKKKRKIERNQKVKKLKFFESVHKQKTVENKNTRFKKVKYRKQGKKMGKKMIKSNTKACLHEKSDLSGSPTSSNKKKDISEINTKRAITLFTPTPSRQTFAPSDPKKKSLILSPARKSSKIEEKLAHGRPLEAQFSLNQPILCSKLRDCIFFGGMAGSKDSVSTVTTTVCKTRPSTTPILPNTVRPDSTIVSASRSCISSSISTSSTTEVPVIVSNKDTIQKPPSTLTVSPVLNIRTMNKVLPSHELESQTDATISVSVSAAEKLNISHQHLEEISQHVPAVATLTLPGWRGSGGGQNGGGRVLTGRLVIPVNNMSNNNVITKENFLMQHPTVMSAGSGNPATVAIPSVIIVRGAPPKPENKVSTKENLCQNVDFQKGQKKKRIWTPVRNRPGSLEYRKVPGQRKFSVGSNQKITNMGSKSRMTFTGVPVCIQAVNGGLASTSIASGSSQVVSSLVRVENNQKIMSLVSTPGVTIASVPVCIQGGGGNLVSTSIAAGQSHVVGSVSGTKTTQNTVSQTSCLHAKETSQSSSSNQYIAVRTTGNSTSVFLPSVTVVTTTTTTTTTSLKTTGMGTQTLTTAFTATASGSDRTLKTGVNSLFPPNSPVLIGLPGLAQPVASGQAQLQHGSQSLSFVAVQTVSVPNKAKKPTPSRKLKPKKEMGKHPESTSKSKPQSKTSQVPSESSLGSRYSVDSVKRSDSQFLPSHYSQRSVNTQFSAASVSGIQSAGVSGKCMPQLKVPAASNKACQQNKTEASSRSLSSISDAVRVSLMMMDENSGGSDGQIVQNYTQYNMNYADKEVIPLTSSSTFPGSLVIHPPTPCVVEDPPLSFVTSASNVDSQKFELPTQSLSLYSNASWVPEDAEIKPQAKSQRKKSLCAENQSGESKKKRKKVTSSSNTGSDGKSPEELKKFWCLSCSRSFFSAYNLRRHQKNVHKVDLPSPQGSGLETPVSPDSVAMDVPFVSQSQSQIRSEMSTVHQRTSVPLTGEGNQNPSHLRPENIHYQSSNIIHTQPVVTQVQGSFQYLNNQKFLPTNPSFVGQPGVYPVPLSTIHRDVNPQFVSPIMQSQAQVNTNQYCINDPVGLPTSTISQSILPADSEPLVTKEYSSLQPLPPCDTDFSDVNQMLHSTEKWEPLQPVSVSLTSEMGILLSPPEIPVSYGAPQVLGCSDLGGGSLMSQDLPAVVTSVVTENVCNSSSYCMKNESASSNVFSKQSQGGNSEGTTLSFTVKPMKKVQESNTVRSELSDSILCVSDCRQNIFLDNQKSFVDNTRESLGGQKLEEREITSSDCQKNFAGNEENVTLDNCKSLDHGQAAVSVSNQVIDNFEVVTSNSEKVIDNDNSIKQQVTNIVEDIAWDSLRDLNTNKKDIHSSQKKVNEERDGRSLKIPLKQQESEEDKESCTGLKGCSPKHISYGMDEHLGSHSSPRSIAKSTRARRRVQRCRNQDTFSELGHSVSSSSGLTKVLQPDIKLLRYNSNENVVANETSSKMVESFPEESYVLKNVHLKDKKQGEKFSLSSLNRITCDKPQSNKTAPGHEISESAKDTNSGSDEKKIDKIEQNLLKCRSQETMINDDPCDLRREAVKDTSQTGSVLSQMKSILRSRSQEDVLCYEKSFTSVEDLEHNTSVLRDTDDDPLTEDTVSNSQQDKAVGTYCEKHLPKHKREISMIGPCFSNPSVMLSKDILLEKSILRHNVQEIVIKDDSSSCPTRSLIKDSKFQRNVPRWRSLENVSDTGLRKRVANSTQPQRRLLRKKIQETVDSIFEIPQDKLSTEKDEVEDSQLTSYRMIIKKEDCDISKTSITKETDPAKQSSPENYTAISSNSSIFGNSEKIPETEDMSRPNSRASRWSIRCLQPSGRSTESNLSCKEEANQSDKNEEKCKPLEDGIRGRTRSRDTSKRALRRSCPCCENSTRSSFSKRCRTTVSNGGSQTRNSKRMLSKNTLQRKTRSSVQSGVSTRSSRPKTRSLAYS</sequence>
<feature type="region of interest" description="Disordered" evidence="2">
    <location>
        <begin position="817"/>
        <end position="856"/>
    </location>
</feature>
<dbReference type="InterPro" id="IPR013087">
    <property type="entry name" value="Znf_C2H2_type"/>
</dbReference>
<feature type="compositionally biased region" description="Basic and acidic residues" evidence="2">
    <location>
        <begin position="2309"/>
        <end position="2324"/>
    </location>
</feature>
<feature type="compositionally biased region" description="Basic residues" evidence="2">
    <location>
        <begin position="2704"/>
        <end position="2719"/>
    </location>
</feature>
<dbReference type="Proteomes" id="UP000694941">
    <property type="component" value="Unplaced"/>
</dbReference>
<feature type="compositionally biased region" description="Low complexity" evidence="2">
    <location>
        <begin position="2720"/>
        <end position="2730"/>
    </location>
</feature>
<keyword evidence="1" id="KW-0863">Zinc-finger</keyword>
<feature type="compositionally biased region" description="Basic and acidic residues" evidence="2">
    <location>
        <begin position="2139"/>
        <end position="2156"/>
    </location>
</feature>
<feature type="compositionally biased region" description="Basic residues" evidence="2">
    <location>
        <begin position="817"/>
        <end position="829"/>
    </location>
</feature>